<evidence type="ECO:0000313" key="12">
    <source>
        <dbReference type="EMBL" id="GAA5802223.1"/>
    </source>
</evidence>
<keyword evidence="4 7" id="KW-1133">Transmembrane helix</keyword>
<evidence type="ECO:0000256" key="6">
    <source>
        <dbReference type="PROSITE-ProRule" id="PRU00703"/>
    </source>
</evidence>
<dbReference type="PANTHER" id="PTHR12064">
    <property type="entry name" value="METAL TRANSPORTER CNNM"/>
    <property type="match status" value="1"/>
</dbReference>
<evidence type="ECO:0000259" key="11">
    <source>
        <dbReference type="PROSITE" id="PS51846"/>
    </source>
</evidence>
<dbReference type="SUPFAM" id="SSF54695">
    <property type="entry name" value="POZ domain"/>
    <property type="match status" value="1"/>
</dbReference>
<dbReference type="InterPro" id="IPR000644">
    <property type="entry name" value="CBS_dom"/>
</dbReference>
<dbReference type="InterPro" id="IPR011333">
    <property type="entry name" value="SKP1/BTB/POZ_sf"/>
</dbReference>
<keyword evidence="5 7" id="KW-0472">Membrane</keyword>
<feature type="transmembrane region" description="Helical" evidence="8">
    <location>
        <begin position="1241"/>
        <end position="1262"/>
    </location>
</feature>
<comment type="subcellular location">
    <subcellularLocation>
        <location evidence="1">Membrane</location>
        <topology evidence="1">Multi-pass membrane protein</topology>
    </subcellularLocation>
</comment>
<dbReference type="PROSITE" id="PS51846">
    <property type="entry name" value="CNNM"/>
    <property type="match status" value="1"/>
</dbReference>
<evidence type="ECO:0000256" key="1">
    <source>
        <dbReference type="ARBA" id="ARBA00004141"/>
    </source>
</evidence>
<comment type="caution">
    <text evidence="12">The sequence shown here is derived from an EMBL/GenBank/DDBJ whole genome shotgun (WGS) entry which is preliminary data.</text>
</comment>
<dbReference type="PROSITE" id="PS50097">
    <property type="entry name" value="BTB"/>
    <property type="match status" value="1"/>
</dbReference>
<keyword evidence="3" id="KW-0677">Repeat</keyword>
<dbReference type="Proteomes" id="UP001476247">
    <property type="component" value="Unassembled WGS sequence"/>
</dbReference>
<evidence type="ECO:0000259" key="10">
    <source>
        <dbReference type="PROSITE" id="PS51371"/>
    </source>
</evidence>
<feature type="domain" description="CBS" evidence="10">
    <location>
        <begin position="1499"/>
        <end position="1565"/>
    </location>
</feature>
<feature type="domain" description="CNNM transmembrane" evidence="11">
    <location>
        <begin position="1233"/>
        <end position="1419"/>
    </location>
</feature>
<evidence type="ECO:0000313" key="13">
    <source>
        <dbReference type="Proteomes" id="UP001476247"/>
    </source>
</evidence>
<evidence type="ECO:0000256" key="4">
    <source>
        <dbReference type="ARBA" id="ARBA00022989"/>
    </source>
</evidence>
<keyword evidence="13" id="KW-1185">Reference proteome</keyword>
<dbReference type="Gene3D" id="3.10.580.10">
    <property type="entry name" value="CBS-domain"/>
    <property type="match status" value="1"/>
</dbReference>
<accession>A0ABP9Y6J6</accession>
<gene>
    <name evidence="12" type="ORF">HPULCUR_007686</name>
</gene>
<reference evidence="12 13" key="1">
    <citation type="submission" date="2024-04" db="EMBL/GenBank/DDBJ databases">
        <title>genome sequences of Mucor flavus KT1a and Helicostylum pulchrum KT1b strains isolation_sourced from the surface of a dry-aged beef.</title>
        <authorList>
            <person name="Toyotome T."/>
            <person name="Hosono M."/>
            <person name="Torimaru M."/>
            <person name="Fukuda K."/>
            <person name="Mikami N."/>
        </authorList>
    </citation>
    <scope>NUCLEOTIDE SEQUENCE [LARGE SCALE GENOMIC DNA]</scope>
    <source>
        <strain evidence="12 13">KT1b</strain>
    </source>
</reference>
<dbReference type="CDD" id="cd04590">
    <property type="entry name" value="CBS_pair_CorC_HlyC_assoc"/>
    <property type="match status" value="1"/>
</dbReference>
<evidence type="ECO:0000256" key="8">
    <source>
        <dbReference type="SAM" id="Phobius"/>
    </source>
</evidence>
<dbReference type="InterPro" id="IPR000210">
    <property type="entry name" value="BTB/POZ_dom"/>
</dbReference>
<dbReference type="PROSITE" id="PS51371">
    <property type="entry name" value="CBS"/>
    <property type="match status" value="1"/>
</dbReference>
<sequence>MSATKDTCKRHDLSLTLIYQSLQSPTSSASVKCRTILHTASVKQFDHTLRKLKSYTKRGAEWPARRLMRCLDYLFVHGIKPSPHLQSIVRLPSFRSCVKWGLLCTEDTECVLPTAKFFCNLLETVDDDSTMLDVKRHGGVKLLLEWSQHTNQSVRTYSVRALAAKIGWFAKDLIALDAYYVLTRPVLNVSELCYVLSLKPPVSDIQQKRVELEQCIMACKLLDSIFKYEQADQPSAAFRSYAESDLFLELVGAWRTVCFEQFGIMYSQTPPHHVPIKNEKLLVYCLSSIVQRFTCCCPNVAEAVARPQSRSEWQPYFNILMQTWIRNCAVVDKAVETEKIILKKVIQIAIDIVPAVKQFGSYAEYVDQVVCGFTNFLMAFVSQPISPEQVETLSGLDGTLLSTDICVDVDERGFMVTAELLSQDRDMLVVFVEAFIQYVQLASVNYVQTVSARVAWSLKSLLTILVDTEQLETSGLRTRTLKLIVFFLHYKDAIDMFATCTTSITQLIWGPTIEQAKQGLQLASSLSVSEEDLTAKQNSVIYKAKRAFVSLEIISGHPRACERLMDSNVLQLVDISLIPNGDVMQKTAPLLAMYALFCRFIAALSRRTAFVRTRLRDECGLFPIILKLSQQAIEHREMRDQDDAIRMGWTQVVSSCLLVVSSFQYDESSMKMWLCWDYGDVSNTEVRLEDDAVVEMVESQQVYSILPSLLAVLFPAGNKQMSESKNDNFQLLFLAANVLDQLSAIPVCGRQMIQHPNALADLASLMVALTKDQFPGNPNKKRRVQDEAKMDDDADEISAKEEEEVFMSESPQYRCAEYLRKSAVRILVCHDNIQYTILADAFTTFFKPLLQHPSYRSSSHHWRTAVAKDLYQKKLPDFVSLFKFTEVTDHAIKLYEFTAVAVAYSIMGTGSDQEWNSVLGLGISEIVSSKYVFGVLCQMLVYELEYEECHSLLKIITPFRRNAAAQVIETLALELEVVWKVEMKSIVSVPVKHVVLVEPHQNVYFATDDSTELVCGNRQLLSSNSPIFEALLGSNYAEQSKLECSVAIPLHDVRFKNLSLFLSVMEQLNDDDSALKKETEWKDVIDLLLISDRFGTTSVKNKCQDWVLAKVEELHGVDEKERLVCLEGLLGLYRKCRDPIELDGGITSETWPFTLVLKEAVKSIVMYLSLASRTDTFNKMVLEKNEEELSSLCDGSIRTIIIAGASFITSIYGHPLSSFHKEVLEEEPPINYGSADFIEKMTVVMALVLLGGAFAGLTLGLMGMDETNLHVLIQSGTESEKKNAKKVLKLLGRGKHWVLVTLLLSNVIVNETLPIILDGVLGGGWKAVVISTALIVIFGEVIPQSICVRYGLAIGAKASGMVLALMYLMYPIAYPTALLLDYFLGESHGTIYKKAGLKSLVSLHQSVNPLDVDALTEDEVTIIGAVLELRAKPVSQIMTPIADVFTLSTEDLLDEALVDKILIAGYSRIPVHAPHDKMNFVGMLLTKRLITYDPEDAHPVKDFQVSTLPETGPETSCLDILNFFQEGKSHMALITNNPGGHTGALGVITLEDVIEELIGEEIIDETDVYVDVHNKIRVVRRQVANRRNSRLSRLLTAHKRPAAAQTSTGSHKVVEPYLKPVYGAIPDGSILSASPDMHDEHRPLLGGDK</sequence>
<dbReference type="InterPro" id="IPR046342">
    <property type="entry name" value="CBS_dom_sf"/>
</dbReference>
<name>A0ABP9Y6J6_9FUNG</name>
<dbReference type="Gene3D" id="3.30.710.10">
    <property type="entry name" value="Potassium Channel Kv1.1, Chain A"/>
    <property type="match status" value="1"/>
</dbReference>
<evidence type="ECO:0000256" key="2">
    <source>
        <dbReference type="ARBA" id="ARBA00022692"/>
    </source>
</evidence>
<dbReference type="Pfam" id="PF00651">
    <property type="entry name" value="BTB"/>
    <property type="match status" value="1"/>
</dbReference>
<evidence type="ECO:0000256" key="5">
    <source>
        <dbReference type="ARBA" id="ARBA00023136"/>
    </source>
</evidence>
<evidence type="ECO:0000256" key="7">
    <source>
        <dbReference type="PROSITE-ProRule" id="PRU01193"/>
    </source>
</evidence>
<proteinExistence type="predicted"/>
<dbReference type="InterPro" id="IPR045095">
    <property type="entry name" value="ACDP"/>
</dbReference>
<dbReference type="PANTHER" id="PTHR12064:SF97">
    <property type="entry name" value="METAL TRANSPORTER CNNM-5"/>
    <property type="match status" value="1"/>
</dbReference>
<dbReference type="EMBL" id="BAABUJ010000022">
    <property type="protein sequence ID" value="GAA5802223.1"/>
    <property type="molecule type" value="Genomic_DNA"/>
</dbReference>
<organism evidence="12 13">
    <name type="scientific">Helicostylum pulchrum</name>
    <dbReference type="NCBI Taxonomy" id="562976"/>
    <lineage>
        <taxon>Eukaryota</taxon>
        <taxon>Fungi</taxon>
        <taxon>Fungi incertae sedis</taxon>
        <taxon>Mucoromycota</taxon>
        <taxon>Mucoromycotina</taxon>
        <taxon>Mucoromycetes</taxon>
        <taxon>Mucorales</taxon>
        <taxon>Mucorineae</taxon>
        <taxon>Mucoraceae</taxon>
        <taxon>Helicostylum</taxon>
    </lineage>
</organism>
<evidence type="ECO:0000256" key="3">
    <source>
        <dbReference type="ARBA" id="ARBA00022737"/>
    </source>
</evidence>
<dbReference type="Pfam" id="PF01595">
    <property type="entry name" value="CNNM"/>
    <property type="match status" value="1"/>
</dbReference>
<feature type="domain" description="BTB" evidence="9">
    <location>
        <begin position="1001"/>
        <end position="1065"/>
    </location>
</feature>
<dbReference type="InterPro" id="IPR044751">
    <property type="entry name" value="Ion_transp-like_CBS"/>
</dbReference>
<feature type="transmembrane region" description="Helical" evidence="8">
    <location>
        <begin position="1323"/>
        <end position="1343"/>
    </location>
</feature>
<keyword evidence="2 7" id="KW-0812">Transmembrane</keyword>
<keyword evidence="6" id="KW-0129">CBS domain</keyword>
<feature type="transmembrane region" description="Helical" evidence="8">
    <location>
        <begin position="1296"/>
        <end position="1317"/>
    </location>
</feature>
<protein>
    <submittedName>
        <fullName evidence="12">Uncharacterized protein</fullName>
    </submittedName>
</protein>
<dbReference type="SUPFAM" id="SSF54631">
    <property type="entry name" value="CBS-domain pair"/>
    <property type="match status" value="1"/>
</dbReference>
<dbReference type="InterPro" id="IPR002550">
    <property type="entry name" value="CNNM"/>
</dbReference>
<evidence type="ECO:0000259" key="9">
    <source>
        <dbReference type="PROSITE" id="PS50097"/>
    </source>
</evidence>